<organism evidence="2 3">
    <name type="scientific">Alternaria alternata</name>
    <name type="common">Alternaria rot fungus</name>
    <name type="synonym">Torula alternata</name>
    <dbReference type="NCBI Taxonomy" id="5599"/>
    <lineage>
        <taxon>Eukaryota</taxon>
        <taxon>Fungi</taxon>
        <taxon>Dikarya</taxon>
        <taxon>Ascomycota</taxon>
        <taxon>Pezizomycotina</taxon>
        <taxon>Dothideomycetes</taxon>
        <taxon>Pleosporomycetidae</taxon>
        <taxon>Pleosporales</taxon>
        <taxon>Pleosporineae</taxon>
        <taxon>Pleosporaceae</taxon>
        <taxon>Alternaria</taxon>
        <taxon>Alternaria sect. Alternaria</taxon>
        <taxon>Alternaria alternata complex</taxon>
    </lineage>
</organism>
<proteinExistence type="predicted"/>
<evidence type="ECO:0000313" key="3">
    <source>
        <dbReference type="Proteomes" id="UP000077248"/>
    </source>
</evidence>
<feature type="transmembrane region" description="Helical" evidence="1">
    <location>
        <begin position="331"/>
        <end position="347"/>
    </location>
</feature>
<dbReference type="EMBL" id="KV441502">
    <property type="protein sequence ID" value="OAG14225.1"/>
    <property type="molecule type" value="Genomic_DNA"/>
</dbReference>
<dbReference type="RefSeq" id="XP_018379646.1">
    <property type="nucleotide sequence ID" value="XM_018535254.1"/>
</dbReference>
<keyword evidence="1" id="KW-0472">Membrane</keyword>
<keyword evidence="1" id="KW-0812">Transmembrane</keyword>
<evidence type="ECO:0000256" key="1">
    <source>
        <dbReference type="SAM" id="Phobius"/>
    </source>
</evidence>
<dbReference type="STRING" id="5599.A0A177D3G2"/>
<dbReference type="OMA" id="FHWMVIV"/>
<protein>
    <submittedName>
        <fullName evidence="2">Uncharacterized protein</fullName>
    </submittedName>
</protein>
<evidence type="ECO:0000313" key="2">
    <source>
        <dbReference type="EMBL" id="OAG14225.1"/>
    </source>
</evidence>
<feature type="transmembrane region" description="Helical" evidence="1">
    <location>
        <begin position="30"/>
        <end position="52"/>
    </location>
</feature>
<feature type="transmembrane region" description="Helical" evidence="1">
    <location>
        <begin position="368"/>
        <end position="386"/>
    </location>
</feature>
<keyword evidence="3" id="KW-1185">Reference proteome</keyword>
<dbReference type="GeneID" id="29120848"/>
<reference evidence="2 3" key="1">
    <citation type="submission" date="2016-05" db="EMBL/GenBank/DDBJ databases">
        <title>Comparative analysis of secretome profiles of manganese(II)-oxidizing ascomycete fungi.</title>
        <authorList>
            <consortium name="DOE Joint Genome Institute"/>
            <person name="Zeiner C.A."/>
            <person name="Purvine S.O."/>
            <person name="Zink E.M."/>
            <person name="Wu S."/>
            <person name="Pasa-Tolic L."/>
            <person name="Chaput D.L."/>
            <person name="Haridas S."/>
            <person name="Grigoriev I.V."/>
            <person name="Santelli C.M."/>
            <person name="Hansel C.M."/>
        </authorList>
    </citation>
    <scope>NUCLEOTIDE SEQUENCE [LARGE SCALE GENOMIC DNA]</scope>
    <source>
        <strain evidence="2 3">SRC1lrK2f</strain>
    </source>
</reference>
<dbReference type="AlphaFoldDB" id="A0A177D3G2"/>
<name>A0A177D3G2_ALTAL</name>
<feature type="transmembrane region" description="Helical" evidence="1">
    <location>
        <begin position="185"/>
        <end position="208"/>
    </location>
</feature>
<gene>
    <name evidence="2" type="ORF">CC77DRAFT_949397</name>
</gene>
<dbReference type="VEuPathDB" id="FungiDB:CC77DRAFT_949397"/>
<dbReference type="Proteomes" id="UP000077248">
    <property type="component" value="Unassembled WGS sequence"/>
</dbReference>
<feature type="transmembrane region" description="Helical" evidence="1">
    <location>
        <begin position="149"/>
        <end position="173"/>
    </location>
</feature>
<accession>A0A177D3G2</accession>
<dbReference type="KEGG" id="aalt:CC77DRAFT_949397"/>
<dbReference type="InterPro" id="IPR053018">
    <property type="entry name" value="Elsinochrome_Biosynth-Asso"/>
</dbReference>
<dbReference type="PANTHER" id="PTHR37577:SF1">
    <property type="entry name" value="INTEGRAL MEMBRANE PROTEIN"/>
    <property type="match status" value="1"/>
</dbReference>
<dbReference type="PANTHER" id="PTHR37577">
    <property type="entry name" value="INTEGRAL MEMBRANE PROTEIN"/>
    <property type="match status" value="1"/>
</dbReference>
<sequence length="390" mass="44022">MADNNSCHVDCSQPPGQLTPYPDISGTGVLVGYTATAGIVVLILVCHYHIAYDPTKNPFEKKIVPGATTSHNFHLIPQPNSRTNPRPNPIDVAYLSLLSKTLARLRPRLNLPEAKEYPRCVQSMSDLQILTGTSILISGYVQLHCGLSAFHWQIIVFLAWFSSITHLSCLTFLRNYLYNRPAERAWRLVAMFLMLVMLLVAMIPTGAYNWTDFYYSGDGYPTPAPSDYAICYLRPDGNDDQLTFATMVISVILLALGFIYRVIRMHESLSVTIVGRAREFCSEKARYVLRRIYTKSGMETSGLTLNRFLFYRPILALFFTGRALLDLWNSMFMEILWMVGSFTWGLIRLTQTLQIDDRGSSDWSFGQVISIVLVGAPLLTIFESFFEGTS</sequence>
<feature type="transmembrane region" description="Helical" evidence="1">
    <location>
        <begin position="242"/>
        <end position="263"/>
    </location>
</feature>
<keyword evidence="1" id="KW-1133">Transmembrane helix</keyword>